<evidence type="ECO:0000313" key="2">
    <source>
        <dbReference type="Proteomes" id="UP001381693"/>
    </source>
</evidence>
<evidence type="ECO:0000313" key="1">
    <source>
        <dbReference type="EMBL" id="KAK7082062.1"/>
    </source>
</evidence>
<organism evidence="1 2">
    <name type="scientific">Halocaridina rubra</name>
    <name type="common">Hawaiian red shrimp</name>
    <dbReference type="NCBI Taxonomy" id="373956"/>
    <lineage>
        <taxon>Eukaryota</taxon>
        <taxon>Metazoa</taxon>
        <taxon>Ecdysozoa</taxon>
        <taxon>Arthropoda</taxon>
        <taxon>Crustacea</taxon>
        <taxon>Multicrustacea</taxon>
        <taxon>Malacostraca</taxon>
        <taxon>Eumalacostraca</taxon>
        <taxon>Eucarida</taxon>
        <taxon>Decapoda</taxon>
        <taxon>Pleocyemata</taxon>
        <taxon>Caridea</taxon>
        <taxon>Atyoidea</taxon>
        <taxon>Atyidae</taxon>
        <taxon>Halocaridina</taxon>
    </lineage>
</organism>
<reference evidence="1 2" key="1">
    <citation type="submission" date="2023-11" db="EMBL/GenBank/DDBJ databases">
        <title>Halocaridina rubra genome assembly.</title>
        <authorList>
            <person name="Smith C."/>
        </authorList>
    </citation>
    <scope>NUCLEOTIDE SEQUENCE [LARGE SCALE GENOMIC DNA]</scope>
    <source>
        <strain evidence="1">EP-1</strain>
        <tissue evidence="1">Whole</tissue>
    </source>
</reference>
<dbReference type="SUPFAM" id="SSF52047">
    <property type="entry name" value="RNI-like"/>
    <property type="match status" value="1"/>
</dbReference>
<keyword evidence="2" id="KW-1185">Reference proteome</keyword>
<dbReference type="Gene3D" id="3.80.10.10">
    <property type="entry name" value="Ribonuclease Inhibitor"/>
    <property type="match status" value="2"/>
</dbReference>
<accession>A0AAN8XD95</accession>
<protein>
    <submittedName>
        <fullName evidence="1">Uncharacterized protein</fullName>
    </submittedName>
</protein>
<dbReference type="AlphaFoldDB" id="A0AAN8XD95"/>
<sequence length="377" mass="42603">MPSMRQPKPLRMLGVTAVSELLIKLALRNREHDQLSIIKDVISPFIPPVMLQDVHLRVMHLLGSTYSSYASPDIISYLLHILLHPRMTEVDLSELSFIGNVELDSLDVVENALIQLLPSMTQLTYVDLSTHRFKITFPSCSDEILETLAMFCPHLVGLNLNFNNRVTGKGLHFLHPVGDHTGCAKLEKLFILDCNVKPEDVALLICSISNLKIIGYKELGTSLRMLKCRPKTYGLWNSNNQLKLTHVDNTMSGVQRCDGAVVEFLGEACPQVENLKIRIHDDDLERIQRLDQLKHLEVRFFTSTHHPVGFCTEMYLKNYGSLLVSFTIYCEILLSRALLAIAEGCTNLKKLFIHANVFVKSLALDACKNKLQKLEVL</sequence>
<proteinExistence type="predicted"/>
<gene>
    <name evidence="1" type="ORF">SK128_021509</name>
</gene>
<name>A0AAN8XD95_HALRR</name>
<dbReference type="InterPro" id="IPR032675">
    <property type="entry name" value="LRR_dom_sf"/>
</dbReference>
<comment type="caution">
    <text evidence="1">The sequence shown here is derived from an EMBL/GenBank/DDBJ whole genome shotgun (WGS) entry which is preliminary data.</text>
</comment>
<dbReference type="Proteomes" id="UP001381693">
    <property type="component" value="Unassembled WGS sequence"/>
</dbReference>
<dbReference type="EMBL" id="JAXCGZ010004221">
    <property type="protein sequence ID" value="KAK7082062.1"/>
    <property type="molecule type" value="Genomic_DNA"/>
</dbReference>